<dbReference type="SUPFAM" id="SSF53790">
    <property type="entry name" value="Tetrapyrrole methylase"/>
    <property type="match status" value="1"/>
</dbReference>
<keyword evidence="3 6" id="KW-0808">Transferase</keyword>
<dbReference type="InterPro" id="IPR014777">
    <property type="entry name" value="4pyrrole_Mease_sub1"/>
</dbReference>
<dbReference type="InterPro" id="IPR014776">
    <property type="entry name" value="4pyrrole_Mease_sub2"/>
</dbReference>
<dbReference type="Gene3D" id="3.40.1010.10">
    <property type="entry name" value="Cobalt-precorrin-4 Transmethylase, Domain 1"/>
    <property type="match status" value="1"/>
</dbReference>
<dbReference type="InterPro" id="IPR000878">
    <property type="entry name" value="4pyrrol_Mease"/>
</dbReference>
<accession>A0A1W6JXX1</accession>
<dbReference type="RefSeq" id="WP_148690850.1">
    <property type="nucleotide sequence ID" value="NZ_CP020477.1"/>
</dbReference>
<dbReference type="GO" id="GO:0032259">
    <property type="term" value="P:methylation"/>
    <property type="evidence" value="ECO:0007669"/>
    <property type="project" value="UniProtKB-KW"/>
</dbReference>
<evidence type="ECO:0000259" key="7">
    <source>
        <dbReference type="Pfam" id="PF00590"/>
    </source>
</evidence>
<evidence type="ECO:0000256" key="2">
    <source>
        <dbReference type="ARBA" id="ARBA00022603"/>
    </source>
</evidence>
<dbReference type="AlphaFoldDB" id="A0A1W6JXX1"/>
<dbReference type="STRING" id="282676.B6F84_02970"/>
<dbReference type="OrthoDB" id="24444at2157"/>
<name>A0A1W6JXX1_9CREN</name>
<dbReference type="EMBL" id="CP020477">
    <property type="protein sequence ID" value="ARM75092.1"/>
    <property type="molecule type" value="Genomic_DNA"/>
</dbReference>
<dbReference type="FunFam" id="3.40.1010.10:FF:000001">
    <property type="entry name" value="Siroheme synthase"/>
    <property type="match status" value="1"/>
</dbReference>
<dbReference type="PROSITE" id="PS00840">
    <property type="entry name" value="SUMT_2"/>
    <property type="match status" value="1"/>
</dbReference>
<dbReference type="InterPro" id="IPR003043">
    <property type="entry name" value="Uropor_MeTrfase_CS"/>
</dbReference>
<dbReference type="NCBIfam" id="TIGR01469">
    <property type="entry name" value="cobA_cysG_Cterm"/>
    <property type="match status" value="1"/>
</dbReference>
<evidence type="ECO:0000256" key="3">
    <source>
        <dbReference type="ARBA" id="ARBA00022679"/>
    </source>
</evidence>
<dbReference type="InterPro" id="IPR035996">
    <property type="entry name" value="4pyrrol_Methylase_sf"/>
</dbReference>
<dbReference type="CDD" id="cd11642">
    <property type="entry name" value="SUMT"/>
    <property type="match status" value="1"/>
</dbReference>
<dbReference type="PANTHER" id="PTHR45790:SF3">
    <property type="entry name" value="S-ADENOSYL-L-METHIONINE-DEPENDENT UROPORPHYRINOGEN III METHYLTRANSFERASE, CHLOROPLASTIC"/>
    <property type="match status" value="1"/>
</dbReference>
<protein>
    <recommendedName>
        <fullName evidence="1">uroporphyrinogen-III C-methyltransferase</fullName>
        <ecNumber evidence="1">2.1.1.107</ecNumber>
    </recommendedName>
</protein>
<dbReference type="InterPro" id="IPR006366">
    <property type="entry name" value="CobA/CysG_C"/>
</dbReference>
<keyword evidence="4" id="KW-0949">S-adenosyl-L-methionine</keyword>
<dbReference type="KEGG" id="aman:B6F84_02970"/>
<dbReference type="Proteomes" id="UP000193404">
    <property type="component" value="Chromosome"/>
</dbReference>
<evidence type="ECO:0000256" key="5">
    <source>
        <dbReference type="ARBA" id="ARBA00023244"/>
    </source>
</evidence>
<dbReference type="PANTHER" id="PTHR45790">
    <property type="entry name" value="SIROHEME SYNTHASE-RELATED"/>
    <property type="match status" value="1"/>
</dbReference>
<dbReference type="PROSITE" id="PS00839">
    <property type="entry name" value="SUMT_1"/>
    <property type="match status" value="1"/>
</dbReference>
<gene>
    <name evidence="8" type="ORF">B6F84_02970</name>
</gene>
<dbReference type="Gene3D" id="3.30.950.10">
    <property type="entry name" value="Methyltransferase, Cobalt-precorrin-4 Transmethylase, Domain 2"/>
    <property type="match status" value="1"/>
</dbReference>
<dbReference type="GO" id="GO:0019354">
    <property type="term" value="P:siroheme biosynthetic process"/>
    <property type="evidence" value="ECO:0007669"/>
    <property type="project" value="InterPro"/>
</dbReference>
<evidence type="ECO:0000313" key="8">
    <source>
        <dbReference type="EMBL" id="ARM75092.1"/>
    </source>
</evidence>
<dbReference type="Pfam" id="PF00590">
    <property type="entry name" value="TP_methylase"/>
    <property type="match status" value="1"/>
</dbReference>
<dbReference type="GeneID" id="41589847"/>
<proteinExistence type="inferred from homology"/>
<dbReference type="GO" id="GO:0004851">
    <property type="term" value="F:uroporphyrin-III C-methyltransferase activity"/>
    <property type="evidence" value="ECO:0007669"/>
    <property type="project" value="UniProtKB-EC"/>
</dbReference>
<evidence type="ECO:0000256" key="1">
    <source>
        <dbReference type="ARBA" id="ARBA00012162"/>
    </source>
</evidence>
<evidence type="ECO:0000313" key="9">
    <source>
        <dbReference type="Proteomes" id="UP000193404"/>
    </source>
</evidence>
<keyword evidence="9" id="KW-1185">Reference proteome</keyword>
<reference evidence="8 9" key="1">
    <citation type="submission" date="2017-03" db="EMBL/GenBank/DDBJ databases">
        <title>Sulfur activation and transportation mechanism of thermophilic Archaea Acidianus manzaensis YN-25.</title>
        <authorList>
            <person name="Ma Y."/>
            <person name="Yang Y."/>
            <person name="Xia J."/>
        </authorList>
    </citation>
    <scope>NUCLEOTIDE SEQUENCE [LARGE SCALE GENOMIC DNA]</scope>
    <source>
        <strain evidence="8 9">YN-25</strain>
    </source>
</reference>
<dbReference type="NCBIfam" id="NF004790">
    <property type="entry name" value="PRK06136.1"/>
    <property type="match status" value="1"/>
</dbReference>
<dbReference type="EC" id="2.1.1.107" evidence="1"/>
<keyword evidence="5" id="KW-0627">Porphyrin biosynthesis</keyword>
<sequence length="240" mass="26416">MGKVYLIGAGPGDPELITLKGLKILKIADVILYDRLISKDLLKESKAEAEKIYVGKELGEANLQEWINKTLVEKAKGNKIVVRLKGGDPYVFGRGEEECYYVISKGIECEVIPGISSAIAVPAYAGIPVTSRWFSSGFTVITGNRANGNEIDEDYIPKKGTLVILMGLSNVKKLQEVLLKTRSKDTHVAIIQNGTLESQKVYISTLENLSKIVEQNEIRSPAIIVIGEVIKLRDSLWKLS</sequence>
<feature type="domain" description="Tetrapyrrole methylase" evidence="7">
    <location>
        <begin position="3"/>
        <end position="209"/>
    </location>
</feature>
<keyword evidence="2 6" id="KW-0489">Methyltransferase</keyword>
<comment type="similarity">
    <text evidence="6">Belongs to the precorrin methyltransferase family.</text>
</comment>
<evidence type="ECO:0000256" key="6">
    <source>
        <dbReference type="RuleBase" id="RU003960"/>
    </source>
</evidence>
<organism evidence="8 9">
    <name type="scientific">Acidianus manzaensis</name>
    <dbReference type="NCBI Taxonomy" id="282676"/>
    <lineage>
        <taxon>Archaea</taxon>
        <taxon>Thermoproteota</taxon>
        <taxon>Thermoprotei</taxon>
        <taxon>Sulfolobales</taxon>
        <taxon>Sulfolobaceae</taxon>
        <taxon>Acidianus</taxon>
    </lineage>
</organism>
<evidence type="ECO:0000256" key="4">
    <source>
        <dbReference type="ARBA" id="ARBA00022691"/>
    </source>
</evidence>
<dbReference type="InterPro" id="IPR050161">
    <property type="entry name" value="Siro_Cobalamin_biosynth"/>
</dbReference>